<dbReference type="InterPro" id="IPR037459">
    <property type="entry name" value="RhgT-like"/>
</dbReference>
<organism evidence="5 6">
    <name type="scientific">Salegentibacter salinarum</name>
    <dbReference type="NCBI Taxonomy" id="447422"/>
    <lineage>
        <taxon>Bacteria</taxon>
        <taxon>Pseudomonadati</taxon>
        <taxon>Bacteroidota</taxon>
        <taxon>Flavobacteriia</taxon>
        <taxon>Flavobacteriales</taxon>
        <taxon>Flavobacteriaceae</taxon>
        <taxon>Salegentibacter</taxon>
    </lineage>
</organism>
<dbReference type="PANTHER" id="PTHR43695:SF1">
    <property type="entry name" value="RHAMNOGALACTURONAN ACETYLESTERASE"/>
    <property type="match status" value="1"/>
</dbReference>
<name>A0A2N0TSK1_9FLAO</name>
<dbReference type="InterPro" id="IPR036514">
    <property type="entry name" value="SGNH_hydro_sf"/>
</dbReference>
<protein>
    <submittedName>
        <fullName evidence="5">Rhamnogalacturonan acetylesterase</fullName>
    </submittedName>
</protein>
<dbReference type="InterPro" id="IPR013830">
    <property type="entry name" value="SGNH_hydro"/>
</dbReference>
<feature type="chain" id="PRO_5014618602" evidence="3">
    <location>
        <begin position="22"/>
        <end position="430"/>
    </location>
</feature>
<dbReference type="Proteomes" id="UP000232673">
    <property type="component" value="Unassembled WGS sequence"/>
</dbReference>
<proteinExistence type="inferred from homology"/>
<sequence>MNFIFTILLISLNFSIVYSQAEVKTFDFGLEKSSKEIPISSPLSYHVDRGYGFDFNTCENIVFEKNAFTSATPAYFSIKLPEGNYFIEVDLGSEKSTSETTIKAESRRLMRSQVSVKKGGIKTETFSVDLRGIKISEEESVNLKSREEDDLNWDNKLTLEFSGEVAVKAIRIKPAEDFINIFLAGDSTVTDQDVEPWASWGQMITQFFSSDIVVANYAASGESLGSFKGRNRLKKILNVIQQGDYLFIEFGHNDSKIKGEGNGAYGLYTQLLKEYVTEARKKGGIPVLLTPTERRHFNKEGKLEPTHGNFPDAMRKVAKSLDVPIIDLTKITTKMYEAWGVEDSKNALVHYQENTFPGQHKELSDNTHFNGFGANEIALAIIEEIRNSDLELKNHIREETSRYDSNKPNNLKNWTVPLSTHFESTKPEGN</sequence>
<evidence type="ECO:0000313" key="5">
    <source>
        <dbReference type="EMBL" id="PKD17717.1"/>
    </source>
</evidence>
<comment type="caution">
    <text evidence="5">The sequence shown here is derived from an EMBL/GenBank/DDBJ whole genome shotgun (WGS) entry which is preliminary data.</text>
</comment>
<accession>A0A2N0TSK1</accession>
<feature type="domain" description="SGNH hydrolase-type esterase" evidence="4">
    <location>
        <begin position="185"/>
        <end position="335"/>
    </location>
</feature>
<keyword evidence="2" id="KW-0378">Hydrolase</keyword>
<dbReference type="PANTHER" id="PTHR43695">
    <property type="entry name" value="PUTATIVE (AFU_ORTHOLOGUE AFUA_2G17250)-RELATED"/>
    <property type="match status" value="1"/>
</dbReference>
<dbReference type="STRING" id="447422.SAMN05660903_01181"/>
<gene>
    <name evidence="5" type="ORF">APR41_05800</name>
</gene>
<dbReference type="SUPFAM" id="SSF49785">
    <property type="entry name" value="Galactose-binding domain-like"/>
    <property type="match status" value="1"/>
</dbReference>
<dbReference type="Gene3D" id="2.60.120.430">
    <property type="entry name" value="Galactose-binding lectin"/>
    <property type="match status" value="1"/>
</dbReference>
<keyword evidence="6" id="KW-1185">Reference proteome</keyword>
<evidence type="ECO:0000256" key="3">
    <source>
        <dbReference type="SAM" id="SignalP"/>
    </source>
</evidence>
<dbReference type="Pfam" id="PF13472">
    <property type="entry name" value="Lipase_GDSL_2"/>
    <property type="match status" value="1"/>
</dbReference>
<keyword evidence="3" id="KW-0732">Signal</keyword>
<dbReference type="InterPro" id="IPR008979">
    <property type="entry name" value="Galactose-bd-like_sf"/>
</dbReference>
<dbReference type="AlphaFoldDB" id="A0A2N0TSK1"/>
<dbReference type="RefSeq" id="WP_079712303.1">
    <property type="nucleotide sequence ID" value="NZ_FUZC01000003.1"/>
</dbReference>
<evidence type="ECO:0000256" key="1">
    <source>
        <dbReference type="ARBA" id="ARBA00008668"/>
    </source>
</evidence>
<dbReference type="EMBL" id="LKTS01000034">
    <property type="protein sequence ID" value="PKD17717.1"/>
    <property type="molecule type" value="Genomic_DNA"/>
</dbReference>
<dbReference type="GO" id="GO:0016788">
    <property type="term" value="F:hydrolase activity, acting on ester bonds"/>
    <property type="evidence" value="ECO:0007669"/>
    <property type="project" value="UniProtKB-ARBA"/>
</dbReference>
<evidence type="ECO:0000259" key="4">
    <source>
        <dbReference type="Pfam" id="PF13472"/>
    </source>
</evidence>
<evidence type="ECO:0000256" key="2">
    <source>
        <dbReference type="ARBA" id="ARBA00022801"/>
    </source>
</evidence>
<dbReference type="SUPFAM" id="SSF52266">
    <property type="entry name" value="SGNH hydrolase"/>
    <property type="match status" value="1"/>
</dbReference>
<evidence type="ECO:0000313" key="6">
    <source>
        <dbReference type="Proteomes" id="UP000232673"/>
    </source>
</evidence>
<feature type="signal peptide" evidence="3">
    <location>
        <begin position="1"/>
        <end position="21"/>
    </location>
</feature>
<comment type="similarity">
    <text evidence="1">Belongs to the 'GDSL' lipolytic enzyme family.</text>
</comment>
<reference evidence="5 6" key="1">
    <citation type="submission" date="2015-10" db="EMBL/GenBank/DDBJ databases">
        <title>Draft genome sequence of Salegentibacter salinarum KCTC 12975.</title>
        <authorList>
            <person name="Lin W."/>
            <person name="Zheng Q."/>
        </authorList>
    </citation>
    <scope>NUCLEOTIDE SEQUENCE [LARGE SCALE GENOMIC DNA]</scope>
    <source>
        <strain evidence="5 6">KCTC 12975</strain>
    </source>
</reference>
<dbReference type="CDD" id="cd01821">
    <property type="entry name" value="Rhamnogalacturan_acetylesterase_like"/>
    <property type="match status" value="1"/>
</dbReference>
<dbReference type="Gene3D" id="3.40.50.1110">
    <property type="entry name" value="SGNH hydrolase"/>
    <property type="match status" value="1"/>
</dbReference>